<comment type="caution">
    <text evidence="1">The sequence shown here is derived from an EMBL/GenBank/DDBJ whole genome shotgun (WGS) entry which is preliminary data.</text>
</comment>
<keyword evidence="2" id="KW-1185">Reference proteome</keyword>
<evidence type="ECO:0000313" key="2">
    <source>
        <dbReference type="Proteomes" id="UP000518266"/>
    </source>
</evidence>
<name>A0A7J5XSX7_DISMA</name>
<dbReference type="EMBL" id="JAAKFY010000021">
    <property type="protein sequence ID" value="KAF3840224.1"/>
    <property type="molecule type" value="Genomic_DNA"/>
</dbReference>
<reference evidence="1 2" key="1">
    <citation type="submission" date="2020-03" db="EMBL/GenBank/DDBJ databases">
        <title>Dissostichus mawsoni Genome sequencing and assembly.</title>
        <authorList>
            <person name="Park H."/>
        </authorList>
    </citation>
    <scope>NUCLEOTIDE SEQUENCE [LARGE SCALE GENOMIC DNA]</scope>
    <source>
        <strain evidence="1">DM0001</strain>
        <tissue evidence="1">Muscle</tissue>
    </source>
</reference>
<protein>
    <submittedName>
        <fullName evidence="1">Uncharacterized protein</fullName>
    </submittedName>
</protein>
<dbReference type="OrthoDB" id="296386at2759"/>
<gene>
    <name evidence="1" type="ORF">F7725_018941</name>
</gene>
<accession>A0A7J5XSX7</accession>
<proteinExistence type="predicted"/>
<evidence type="ECO:0000313" key="1">
    <source>
        <dbReference type="EMBL" id="KAF3840224.1"/>
    </source>
</evidence>
<dbReference type="Proteomes" id="UP000518266">
    <property type="component" value="Unassembled WGS sequence"/>
</dbReference>
<organism evidence="1 2">
    <name type="scientific">Dissostichus mawsoni</name>
    <name type="common">Antarctic cod</name>
    <dbReference type="NCBI Taxonomy" id="36200"/>
    <lineage>
        <taxon>Eukaryota</taxon>
        <taxon>Metazoa</taxon>
        <taxon>Chordata</taxon>
        <taxon>Craniata</taxon>
        <taxon>Vertebrata</taxon>
        <taxon>Euteleostomi</taxon>
        <taxon>Actinopterygii</taxon>
        <taxon>Neopterygii</taxon>
        <taxon>Teleostei</taxon>
        <taxon>Neoteleostei</taxon>
        <taxon>Acanthomorphata</taxon>
        <taxon>Eupercaria</taxon>
        <taxon>Perciformes</taxon>
        <taxon>Notothenioidei</taxon>
        <taxon>Nototheniidae</taxon>
        <taxon>Dissostichus</taxon>
    </lineage>
</organism>
<sequence length="73" mass="8143">MAVGDGETVGAGSNEEERKMDHGLLAFKFILSFIIPDVPKHIQIKLSRLEFESLEALKKKKMLEASELTKGIQ</sequence>
<dbReference type="AlphaFoldDB" id="A0A7J5XSX7"/>